<evidence type="ECO:0000313" key="1">
    <source>
        <dbReference type="EMBL" id="MPN08906.1"/>
    </source>
</evidence>
<protein>
    <submittedName>
        <fullName evidence="1">Uncharacterized protein</fullName>
    </submittedName>
</protein>
<gene>
    <name evidence="1" type="ORF">SDC9_156194</name>
</gene>
<accession>A0A645F5K4</accession>
<organism evidence="1">
    <name type="scientific">bioreactor metagenome</name>
    <dbReference type="NCBI Taxonomy" id="1076179"/>
    <lineage>
        <taxon>unclassified sequences</taxon>
        <taxon>metagenomes</taxon>
        <taxon>ecological metagenomes</taxon>
    </lineage>
</organism>
<sequence length="124" mass="13381">MPDQHRFRRRPPLFRARGAESKAARNLRVVRGAAPVQADGAGAVAGGDLQPGEFLRCGGFLLARFSEIKRLRRDEPPQVALFHRNPQQKFRAVGVAGGEADEQALFGLPVAVAGEESELLPGAE</sequence>
<dbReference type="EMBL" id="VSSQ01054997">
    <property type="protein sequence ID" value="MPN08906.1"/>
    <property type="molecule type" value="Genomic_DNA"/>
</dbReference>
<reference evidence="1" key="1">
    <citation type="submission" date="2019-08" db="EMBL/GenBank/DDBJ databases">
        <authorList>
            <person name="Kucharzyk K."/>
            <person name="Murdoch R.W."/>
            <person name="Higgins S."/>
            <person name="Loffler F."/>
        </authorList>
    </citation>
    <scope>NUCLEOTIDE SEQUENCE</scope>
</reference>
<dbReference type="AlphaFoldDB" id="A0A645F5K4"/>
<proteinExistence type="predicted"/>
<name>A0A645F5K4_9ZZZZ</name>
<comment type="caution">
    <text evidence="1">The sequence shown here is derived from an EMBL/GenBank/DDBJ whole genome shotgun (WGS) entry which is preliminary data.</text>
</comment>